<sequence>MLKQLGETFSRASAAYAEMHRIERDRDWFILKMQEELGELTQVWNKLTGRGRLKGQSEAELHRALADETADLLGHVLLFAEENNIDLAAAVERKWKFRPSCGTPP</sequence>
<dbReference type="EMBL" id="JAGGJV010000001">
    <property type="protein sequence ID" value="MBP1856838.1"/>
    <property type="molecule type" value="Genomic_DNA"/>
</dbReference>
<name>A0ABS4EFX2_9HYPH</name>
<gene>
    <name evidence="1" type="ORF">J2Z75_000318</name>
</gene>
<dbReference type="Proteomes" id="UP000823786">
    <property type="component" value="Unassembled WGS sequence"/>
</dbReference>
<evidence type="ECO:0000313" key="1">
    <source>
        <dbReference type="EMBL" id="MBP1856838.1"/>
    </source>
</evidence>
<reference evidence="1 2" key="1">
    <citation type="submission" date="2021-03" db="EMBL/GenBank/DDBJ databases">
        <title>Genomic Encyclopedia of Type Strains, Phase IV (KMG-IV): sequencing the most valuable type-strain genomes for metagenomic binning, comparative biology and taxonomic classification.</title>
        <authorList>
            <person name="Goeker M."/>
        </authorList>
    </citation>
    <scope>NUCLEOTIDE SEQUENCE [LARGE SCALE GENOMIC DNA]</scope>
    <source>
        <strain evidence="1 2">DSM 26427</strain>
    </source>
</reference>
<proteinExistence type="predicted"/>
<dbReference type="GO" id="GO:0016787">
    <property type="term" value="F:hydrolase activity"/>
    <property type="evidence" value="ECO:0007669"/>
    <property type="project" value="UniProtKB-KW"/>
</dbReference>
<protein>
    <submittedName>
        <fullName evidence="1">NTP pyrophosphatase (Non-canonical NTP hydrolase)</fullName>
    </submittedName>
</protein>
<dbReference type="CDD" id="cd11538">
    <property type="entry name" value="NTP-PPase_u1"/>
    <property type="match status" value="1"/>
</dbReference>
<comment type="caution">
    <text evidence="1">The sequence shown here is derived from an EMBL/GenBank/DDBJ whole genome shotgun (WGS) entry which is preliminary data.</text>
</comment>
<accession>A0ABS4EFX2</accession>
<dbReference type="SUPFAM" id="SSF101386">
    <property type="entry name" value="all-alpha NTP pyrophosphatases"/>
    <property type="match status" value="1"/>
</dbReference>
<dbReference type="RefSeq" id="WP_209846750.1">
    <property type="nucleotide sequence ID" value="NZ_JAGGJV010000001.1"/>
</dbReference>
<dbReference type="Gene3D" id="1.10.287.1080">
    <property type="entry name" value="MazG-like"/>
    <property type="match status" value="1"/>
</dbReference>
<keyword evidence="2" id="KW-1185">Reference proteome</keyword>
<keyword evidence="1" id="KW-0378">Hydrolase</keyword>
<organism evidence="1 2">
    <name type="scientific">Rhizobium herbae</name>
    <dbReference type="NCBI Taxonomy" id="508661"/>
    <lineage>
        <taxon>Bacteria</taxon>
        <taxon>Pseudomonadati</taxon>
        <taxon>Pseudomonadota</taxon>
        <taxon>Alphaproteobacteria</taxon>
        <taxon>Hyphomicrobiales</taxon>
        <taxon>Rhizobiaceae</taxon>
        <taxon>Rhizobium/Agrobacterium group</taxon>
        <taxon>Rhizobium</taxon>
    </lineage>
</organism>
<evidence type="ECO:0000313" key="2">
    <source>
        <dbReference type="Proteomes" id="UP000823786"/>
    </source>
</evidence>